<feature type="region of interest" description="Disordered" evidence="1">
    <location>
        <begin position="88"/>
        <end position="130"/>
    </location>
</feature>
<evidence type="ECO:0000313" key="2">
    <source>
        <dbReference type="EMBL" id="PSC70727.1"/>
    </source>
</evidence>
<dbReference type="AlphaFoldDB" id="A0A2P6V9G2"/>
<dbReference type="Proteomes" id="UP000239649">
    <property type="component" value="Unassembled WGS sequence"/>
</dbReference>
<accession>A0A2P6V9G2</accession>
<sequence length="130" mass="14261">MHNAGFKVKVEEHQKFFVFEHQPGCLEWRVLGEACAELAKLASLVDGKIKRGMGDKKAAQEAMRMQVRAAIEEDKAQREVMFQPVSAAVGAQPLPASPRSRMRAAQAAYGQQHQGGMGQQQLPDDGDEDA</sequence>
<evidence type="ECO:0000313" key="3">
    <source>
        <dbReference type="Proteomes" id="UP000239649"/>
    </source>
</evidence>
<proteinExistence type="predicted"/>
<evidence type="ECO:0000256" key="1">
    <source>
        <dbReference type="SAM" id="MobiDB-lite"/>
    </source>
</evidence>
<dbReference type="EMBL" id="LHPF02000018">
    <property type="protein sequence ID" value="PSC70727.1"/>
    <property type="molecule type" value="Genomic_DNA"/>
</dbReference>
<comment type="caution">
    <text evidence="2">The sequence shown here is derived from an EMBL/GenBank/DDBJ whole genome shotgun (WGS) entry which is preliminary data.</text>
</comment>
<dbReference type="OrthoDB" id="336240at2759"/>
<keyword evidence="3" id="KW-1185">Reference proteome</keyword>
<gene>
    <name evidence="2" type="ORF">C2E20_5864</name>
</gene>
<name>A0A2P6V9G2_9CHLO</name>
<protein>
    <submittedName>
        <fullName evidence="2">Nitrate ABC transporter substrate-binding</fullName>
    </submittedName>
</protein>
<reference evidence="2 3" key="1">
    <citation type="journal article" date="2018" name="Plant J.">
        <title>Genome sequences of Chlorella sorokiniana UTEX 1602 and Micractinium conductrix SAG 241.80: implications to maltose excretion by a green alga.</title>
        <authorList>
            <person name="Arriola M.B."/>
            <person name="Velmurugan N."/>
            <person name="Zhang Y."/>
            <person name="Plunkett M.H."/>
            <person name="Hondzo H."/>
            <person name="Barney B.M."/>
        </authorList>
    </citation>
    <scope>NUCLEOTIDE SEQUENCE [LARGE SCALE GENOMIC DNA]</scope>
    <source>
        <strain evidence="2 3">SAG 241.80</strain>
    </source>
</reference>
<organism evidence="2 3">
    <name type="scientific">Micractinium conductrix</name>
    <dbReference type="NCBI Taxonomy" id="554055"/>
    <lineage>
        <taxon>Eukaryota</taxon>
        <taxon>Viridiplantae</taxon>
        <taxon>Chlorophyta</taxon>
        <taxon>core chlorophytes</taxon>
        <taxon>Trebouxiophyceae</taxon>
        <taxon>Chlorellales</taxon>
        <taxon>Chlorellaceae</taxon>
        <taxon>Chlorella clade</taxon>
        <taxon>Micractinium</taxon>
    </lineage>
</organism>